<organism evidence="2">
    <name type="scientific">Rhipicephalus zambeziensis</name>
    <dbReference type="NCBI Taxonomy" id="60191"/>
    <lineage>
        <taxon>Eukaryota</taxon>
        <taxon>Metazoa</taxon>
        <taxon>Ecdysozoa</taxon>
        <taxon>Arthropoda</taxon>
        <taxon>Chelicerata</taxon>
        <taxon>Arachnida</taxon>
        <taxon>Acari</taxon>
        <taxon>Parasitiformes</taxon>
        <taxon>Ixodida</taxon>
        <taxon>Ixodoidea</taxon>
        <taxon>Ixodidae</taxon>
        <taxon>Rhipicephalinae</taxon>
        <taxon>Rhipicephalus</taxon>
        <taxon>Rhipicephalus</taxon>
    </lineage>
</organism>
<feature type="compositionally biased region" description="Basic and acidic residues" evidence="1">
    <location>
        <begin position="27"/>
        <end position="42"/>
    </location>
</feature>
<evidence type="ECO:0000256" key="1">
    <source>
        <dbReference type="SAM" id="MobiDB-lite"/>
    </source>
</evidence>
<dbReference type="EMBL" id="GFPF01004623">
    <property type="protein sequence ID" value="MAA15769.1"/>
    <property type="molecule type" value="Transcribed_RNA"/>
</dbReference>
<evidence type="ECO:0000313" key="2">
    <source>
        <dbReference type="EMBL" id="MAA15769.1"/>
    </source>
</evidence>
<feature type="compositionally biased region" description="Polar residues" evidence="1">
    <location>
        <begin position="123"/>
        <end position="134"/>
    </location>
</feature>
<dbReference type="AlphaFoldDB" id="A0A224YJ60"/>
<feature type="compositionally biased region" description="Basic and acidic residues" evidence="1">
    <location>
        <begin position="1"/>
        <end position="11"/>
    </location>
</feature>
<name>A0A224YJ60_9ACAR</name>
<feature type="region of interest" description="Disordered" evidence="1">
    <location>
        <begin position="91"/>
        <end position="134"/>
    </location>
</feature>
<proteinExistence type="predicted"/>
<reference evidence="2" key="1">
    <citation type="journal article" date="2017" name="Parasit. Vectors">
        <title>Sialotranscriptomics of Rhipicephalus zambeziensis reveals intricate expression profiles of secretory proteins and suggests tight temporal transcriptional regulation during blood-feeding.</title>
        <authorList>
            <person name="de Castro M.H."/>
            <person name="de Klerk D."/>
            <person name="Pienaar R."/>
            <person name="Rees D.J.G."/>
            <person name="Mans B.J."/>
        </authorList>
    </citation>
    <scope>NUCLEOTIDE SEQUENCE</scope>
    <source>
        <tissue evidence="2">Salivary glands</tissue>
    </source>
</reference>
<protein>
    <submittedName>
        <fullName evidence="2">Protein dao 5 isoform a</fullName>
    </submittedName>
</protein>
<feature type="region of interest" description="Disordered" evidence="1">
    <location>
        <begin position="1"/>
        <end position="76"/>
    </location>
</feature>
<sequence>MPQHSETKEGDAQPVEPPSKKKPRKSLLKEFTEDKGTMKSDDQQDLQSSEQSSTKRGKPMESKMAQNLASKAKRKAFHVKECPVSNSIMSAKHSSDVGIEDPCRVSKPKKAKDKAGSSMEGASDSSGAESTMASKKNIALESKDSSVGLNSSNTGTSGVTCAEERGNRFTVPNTFSQSAEGARLLPHHFKASDRHLQKCIQLSVRKCEPSARPSYLTIEVPSFTAERMWGPTFSRQRPTVVFGGCDPMNTYVNVHGVRVPLHQWQKVSNITPTIRLADIFRCFKHM</sequence>
<accession>A0A224YJ60</accession>